<comment type="subcellular location">
    <subcellularLocation>
        <location evidence="9">Cytoplasm</location>
    </subcellularLocation>
</comment>
<dbReference type="InterPro" id="IPR006638">
    <property type="entry name" value="Elp3/MiaA/NifB-like_rSAM"/>
</dbReference>
<evidence type="ECO:0000256" key="8">
    <source>
        <dbReference type="ARBA" id="ARBA00023186"/>
    </source>
</evidence>
<dbReference type="PROSITE" id="PS51918">
    <property type="entry name" value="RADICAL_SAM"/>
    <property type="match status" value="1"/>
</dbReference>
<evidence type="ECO:0000256" key="6">
    <source>
        <dbReference type="ARBA" id="ARBA00023004"/>
    </source>
</evidence>
<keyword evidence="3 9" id="KW-0349">Heme</keyword>
<keyword evidence="12" id="KW-1185">Reference proteome</keyword>
<evidence type="ECO:0000256" key="4">
    <source>
        <dbReference type="ARBA" id="ARBA00022691"/>
    </source>
</evidence>
<name>A0A3P5XJE9_9MICC</name>
<evidence type="ECO:0000256" key="7">
    <source>
        <dbReference type="ARBA" id="ARBA00023014"/>
    </source>
</evidence>
<comment type="similarity">
    <text evidence="1">Belongs to the anaerobic coproporphyrinogen-III oxidase family. HemW subfamily.</text>
</comment>
<feature type="domain" description="Radical SAM core" evidence="10">
    <location>
        <begin position="24"/>
        <end position="271"/>
    </location>
</feature>
<keyword evidence="11" id="KW-0560">Oxidoreductase</keyword>
<dbReference type="SMART" id="SM00729">
    <property type="entry name" value="Elp3"/>
    <property type="match status" value="1"/>
</dbReference>
<keyword evidence="9" id="KW-0963">Cytoplasm</keyword>
<proteinExistence type="inferred from homology"/>
<dbReference type="InterPro" id="IPR013785">
    <property type="entry name" value="Aldolase_TIM"/>
</dbReference>
<dbReference type="InterPro" id="IPR007197">
    <property type="entry name" value="rSAM"/>
</dbReference>
<reference evidence="11 12" key="1">
    <citation type="submission" date="2018-11" db="EMBL/GenBank/DDBJ databases">
        <authorList>
            <person name="Criscuolo A."/>
        </authorList>
    </citation>
    <scope>NUCLEOTIDE SEQUENCE [LARGE SCALE GENOMIC DNA]</scope>
    <source>
        <strain evidence="11">AT11b</strain>
    </source>
</reference>
<organism evidence="11 12">
    <name type="scientific">Arthrobacter ulcerisalmonis</name>
    <dbReference type="NCBI Taxonomy" id="2483813"/>
    <lineage>
        <taxon>Bacteria</taxon>
        <taxon>Bacillati</taxon>
        <taxon>Actinomycetota</taxon>
        <taxon>Actinomycetes</taxon>
        <taxon>Micrococcales</taxon>
        <taxon>Micrococcaceae</taxon>
        <taxon>Arthrobacter</taxon>
    </lineage>
</organism>
<dbReference type="InterPro" id="IPR004559">
    <property type="entry name" value="HemW-like"/>
</dbReference>
<dbReference type="Proteomes" id="UP000280861">
    <property type="component" value="Unassembled WGS sequence"/>
</dbReference>
<protein>
    <recommendedName>
        <fullName evidence="2 9">Heme chaperone HemW</fullName>
    </recommendedName>
</protein>
<dbReference type="AlphaFoldDB" id="A0A3P5XJE9"/>
<dbReference type="SFLD" id="SFLDS00029">
    <property type="entry name" value="Radical_SAM"/>
    <property type="match status" value="1"/>
</dbReference>
<keyword evidence="7 9" id="KW-0411">Iron-sulfur</keyword>
<comment type="function">
    <text evidence="9">Probably acts as a heme chaperone, transferring heme to an unknown acceptor. Binds one molecule of heme per monomer, possibly covalently. Binds 1 [4Fe-4S] cluster. The cluster is coordinated with 3 cysteines and an exchangeable S-adenosyl-L-methionine.</text>
</comment>
<evidence type="ECO:0000256" key="3">
    <source>
        <dbReference type="ARBA" id="ARBA00022617"/>
    </source>
</evidence>
<dbReference type="GO" id="GO:0046872">
    <property type="term" value="F:metal ion binding"/>
    <property type="evidence" value="ECO:0007669"/>
    <property type="project" value="UniProtKB-UniRule"/>
</dbReference>
<evidence type="ECO:0000256" key="2">
    <source>
        <dbReference type="ARBA" id="ARBA00017228"/>
    </source>
</evidence>
<dbReference type="InterPro" id="IPR034505">
    <property type="entry name" value="Coproporphyrinogen-III_oxidase"/>
</dbReference>
<evidence type="ECO:0000259" key="10">
    <source>
        <dbReference type="PROSITE" id="PS51918"/>
    </source>
</evidence>
<dbReference type="NCBIfam" id="TIGR00539">
    <property type="entry name" value="hemN_rel"/>
    <property type="match status" value="1"/>
</dbReference>
<dbReference type="InterPro" id="IPR058240">
    <property type="entry name" value="rSAM_sf"/>
</dbReference>
<evidence type="ECO:0000256" key="9">
    <source>
        <dbReference type="RuleBase" id="RU364116"/>
    </source>
</evidence>
<dbReference type="SUPFAM" id="SSF102114">
    <property type="entry name" value="Radical SAM enzymes"/>
    <property type="match status" value="1"/>
</dbReference>
<evidence type="ECO:0000313" key="11">
    <source>
        <dbReference type="EMBL" id="VDC30986.1"/>
    </source>
</evidence>
<evidence type="ECO:0000256" key="1">
    <source>
        <dbReference type="ARBA" id="ARBA00006100"/>
    </source>
</evidence>
<dbReference type="PANTHER" id="PTHR13932">
    <property type="entry name" value="COPROPORPHYRINIGEN III OXIDASE"/>
    <property type="match status" value="1"/>
</dbReference>
<dbReference type="GO" id="GO:0004109">
    <property type="term" value="F:coproporphyrinogen oxidase activity"/>
    <property type="evidence" value="ECO:0007669"/>
    <property type="project" value="InterPro"/>
</dbReference>
<dbReference type="SFLD" id="SFLDG01065">
    <property type="entry name" value="anaerobic_coproporphyrinogen-I"/>
    <property type="match status" value="1"/>
</dbReference>
<keyword evidence="9" id="KW-0004">4Fe-4S</keyword>
<dbReference type="SFLD" id="SFLDF00562">
    <property type="entry name" value="HemN-like__clustered_with_heat"/>
    <property type="match status" value="1"/>
</dbReference>
<dbReference type="Pfam" id="PF04055">
    <property type="entry name" value="Radical_SAM"/>
    <property type="match status" value="1"/>
</dbReference>
<dbReference type="RefSeq" id="WP_124092814.1">
    <property type="nucleotide sequence ID" value="NZ_CBCRYA010000001.1"/>
</dbReference>
<gene>
    <name evidence="11" type="primary">hemN</name>
    <name evidence="11" type="ORF">PSET11_02711</name>
</gene>
<dbReference type="GO" id="GO:0006779">
    <property type="term" value="P:porphyrin-containing compound biosynthetic process"/>
    <property type="evidence" value="ECO:0007669"/>
    <property type="project" value="InterPro"/>
</dbReference>
<evidence type="ECO:0000256" key="5">
    <source>
        <dbReference type="ARBA" id="ARBA00022723"/>
    </source>
</evidence>
<dbReference type="PANTHER" id="PTHR13932:SF5">
    <property type="entry name" value="RADICAL S-ADENOSYL METHIONINE DOMAIN-CONTAINING PROTEIN 1, MITOCHONDRIAL"/>
    <property type="match status" value="1"/>
</dbReference>
<accession>A0A3P5XJE9</accession>
<sequence length="409" mass="43180">MPSVLPLGDPAPSDGLLPAQAAEGAADRAFGLYVHIPFCAVRCGYCDFNTYTATELGGGASQDAYAATAASEVEFAAAALDASGLPPRPLSTVFFGGGTPTLLPAEDLALILSAAVDRWGIVPGAEITTEANPDSVTPESLAVLKAAGFTRVSFGMQSAVPHVLKVLDRTHSPARVPEVVRWARDAGLAVSLDLIYGTPGESMADWRTSLETALSYEADHISAYALIVEDGTKLAAQIRRGQVPGIDDDDHAAKYELADQLITAAGLGWYEVSNWARTPEQACQHNLAYWQGDDWWGIGPGAHSHVGGVRWWNVKHPTAYAGRLAQSASPAAGRETLDTETRNVERVMLTARLNTGLDIASLGPAGRHQVAGLIADSLVEPTAAFKGTLILTLKGRLLADAVVRRILPD</sequence>
<dbReference type="EMBL" id="UXAU01000038">
    <property type="protein sequence ID" value="VDC30986.1"/>
    <property type="molecule type" value="Genomic_DNA"/>
</dbReference>
<dbReference type="Gene3D" id="3.20.20.70">
    <property type="entry name" value="Aldolase class I"/>
    <property type="match status" value="1"/>
</dbReference>
<keyword evidence="6 9" id="KW-0408">Iron</keyword>
<dbReference type="GO" id="GO:0051539">
    <property type="term" value="F:4 iron, 4 sulfur cluster binding"/>
    <property type="evidence" value="ECO:0007669"/>
    <property type="project" value="UniProtKB-UniRule"/>
</dbReference>
<dbReference type="GO" id="GO:0005737">
    <property type="term" value="C:cytoplasm"/>
    <property type="evidence" value="ECO:0007669"/>
    <property type="project" value="UniProtKB-SubCell"/>
</dbReference>
<dbReference type="OrthoDB" id="9808022at2"/>
<keyword evidence="4 9" id="KW-0949">S-adenosyl-L-methionine</keyword>
<evidence type="ECO:0000313" key="12">
    <source>
        <dbReference type="Proteomes" id="UP000280861"/>
    </source>
</evidence>
<dbReference type="CDD" id="cd01335">
    <property type="entry name" value="Radical_SAM"/>
    <property type="match status" value="1"/>
</dbReference>
<keyword evidence="5 9" id="KW-0479">Metal-binding</keyword>
<keyword evidence="8 9" id="KW-0143">Chaperone</keyword>